<gene>
    <name evidence="1" type="ORF">AQS70_07760</name>
</gene>
<evidence type="ECO:0008006" key="3">
    <source>
        <dbReference type="Google" id="ProtNLM"/>
    </source>
</evidence>
<proteinExistence type="predicted"/>
<keyword evidence="2" id="KW-1185">Reference proteome</keyword>
<name>A0A0Q0XAQ7_9PSED</name>
<evidence type="ECO:0000313" key="2">
    <source>
        <dbReference type="Proteomes" id="UP000050342"/>
    </source>
</evidence>
<organism evidence="1 2">
    <name type="scientific">Pseudomonas endophytica</name>
    <dbReference type="NCBI Taxonomy" id="1563157"/>
    <lineage>
        <taxon>Bacteria</taxon>
        <taxon>Pseudomonadati</taxon>
        <taxon>Pseudomonadota</taxon>
        <taxon>Gammaproteobacteria</taxon>
        <taxon>Pseudomonadales</taxon>
        <taxon>Pseudomonadaceae</taxon>
        <taxon>Pseudomonas</taxon>
    </lineage>
</organism>
<evidence type="ECO:0000313" key="1">
    <source>
        <dbReference type="EMBL" id="KQB54342.1"/>
    </source>
</evidence>
<dbReference type="Gene3D" id="2.180.10.10">
    <property type="entry name" value="RHS repeat-associated core"/>
    <property type="match status" value="1"/>
</dbReference>
<sequence length="88" mass="10315">MNRLIERCAILGERTQTETFAYDGNGNLLQASNLHSRLQWFHDPAGNLLREHQHYLHQQTPIVCVWQHEYDPLNQRIATTRPDGHRVS</sequence>
<dbReference type="AlphaFoldDB" id="A0A0Q0XAQ7"/>
<dbReference type="Proteomes" id="UP000050342">
    <property type="component" value="Unassembled WGS sequence"/>
</dbReference>
<protein>
    <recommendedName>
        <fullName evidence="3">Type IV secretion protein Rhs</fullName>
    </recommendedName>
</protein>
<reference evidence="1 2" key="1">
    <citation type="submission" date="2015-10" db="EMBL/GenBank/DDBJ databases">
        <title>Pseudomonas helleri sp. nov. and Pseudomonas weihenstephanensis sp. nov., isolated from raw cows milk.</title>
        <authorList>
            <person name="Von Neubeck M."/>
            <person name="Huptas C."/>
            <person name="Wenning M."/>
            <person name="Scherer S."/>
        </authorList>
    </citation>
    <scope>NUCLEOTIDE SEQUENCE [LARGE SCALE GENOMIC DNA]</scope>
    <source>
        <strain evidence="1 2">BSTT44</strain>
    </source>
</reference>
<dbReference type="EMBL" id="LLWH01000090">
    <property type="protein sequence ID" value="KQB54342.1"/>
    <property type="molecule type" value="Genomic_DNA"/>
</dbReference>
<comment type="caution">
    <text evidence="1">The sequence shown here is derived from an EMBL/GenBank/DDBJ whole genome shotgun (WGS) entry which is preliminary data.</text>
</comment>
<accession>A0A0Q0XAQ7</accession>
<dbReference type="STRING" id="1563157.AQS70_07760"/>